<proteinExistence type="inferred from homology"/>
<dbReference type="eggNOG" id="COG1051">
    <property type="taxonomic scope" value="Bacteria"/>
</dbReference>
<evidence type="ECO:0000259" key="4">
    <source>
        <dbReference type="PROSITE" id="PS51462"/>
    </source>
</evidence>
<name>A8MIE8_ALKOO</name>
<keyword evidence="6" id="KW-1185">Reference proteome</keyword>
<protein>
    <submittedName>
        <fullName evidence="5">NUDIX hydrolase</fullName>
    </submittedName>
</protein>
<evidence type="ECO:0000256" key="2">
    <source>
        <dbReference type="ARBA" id="ARBA00022801"/>
    </source>
</evidence>
<dbReference type="PANTHER" id="PTHR43736:SF1">
    <property type="entry name" value="DIHYDRONEOPTERIN TRIPHOSPHATE DIPHOSPHATASE"/>
    <property type="match status" value="1"/>
</dbReference>
<dbReference type="CDD" id="cd02883">
    <property type="entry name" value="NUDIX_Hydrolase"/>
    <property type="match status" value="1"/>
</dbReference>
<reference evidence="6" key="1">
    <citation type="submission" date="2007-10" db="EMBL/GenBank/DDBJ databases">
        <title>Complete genome of Alkaliphilus oremlandii OhILAs.</title>
        <authorList>
            <person name="Copeland A."/>
            <person name="Lucas S."/>
            <person name="Lapidus A."/>
            <person name="Barry K."/>
            <person name="Detter J.C."/>
            <person name="Glavina del Rio T."/>
            <person name="Hammon N."/>
            <person name="Israni S."/>
            <person name="Dalin E."/>
            <person name="Tice H."/>
            <person name="Pitluck S."/>
            <person name="Chain P."/>
            <person name="Malfatti S."/>
            <person name="Shin M."/>
            <person name="Vergez L."/>
            <person name="Schmutz J."/>
            <person name="Larimer F."/>
            <person name="Land M."/>
            <person name="Hauser L."/>
            <person name="Kyrpides N."/>
            <person name="Mikhailova N."/>
            <person name="Stolz J.F."/>
            <person name="Dawson A."/>
            <person name="Fisher E."/>
            <person name="Crable B."/>
            <person name="Perera E."/>
            <person name="Lisak J."/>
            <person name="Ranganathan M."/>
            <person name="Basu P."/>
            <person name="Richardson P."/>
        </authorList>
    </citation>
    <scope>NUCLEOTIDE SEQUENCE [LARGE SCALE GENOMIC DNA]</scope>
    <source>
        <strain evidence="6">OhILAs</strain>
    </source>
</reference>
<dbReference type="PANTHER" id="PTHR43736">
    <property type="entry name" value="ADP-RIBOSE PYROPHOSPHATASE"/>
    <property type="match status" value="1"/>
</dbReference>
<accession>A8MIE8</accession>
<dbReference type="Gene3D" id="3.90.79.10">
    <property type="entry name" value="Nucleoside Triphosphate Pyrophosphohydrolase"/>
    <property type="match status" value="1"/>
</dbReference>
<dbReference type="InterPro" id="IPR015797">
    <property type="entry name" value="NUDIX_hydrolase-like_dom_sf"/>
</dbReference>
<dbReference type="PROSITE" id="PS51462">
    <property type="entry name" value="NUDIX"/>
    <property type="match status" value="1"/>
</dbReference>
<dbReference type="Proteomes" id="UP000000269">
    <property type="component" value="Chromosome"/>
</dbReference>
<dbReference type="InterPro" id="IPR000086">
    <property type="entry name" value="NUDIX_hydrolase_dom"/>
</dbReference>
<dbReference type="STRING" id="350688.Clos_2044"/>
<keyword evidence="2 3" id="KW-0378">Hydrolase</keyword>
<evidence type="ECO:0000313" key="5">
    <source>
        <dbReference type="EMBL" id="ABW19580.1"/>
    </source>
</evidence>
<dbReference type="GO" id="GO:0016787">
    <property type="term" value="F:hydrolase activity"/>
    <property type="evidence" value="ECO:0007669"/>
    <property type="project" value="UniProtKB-KW"/>
</dbReference>
<sequence length="139" mass="16039">MGLKKVTVVYCLLYNKETNEVLMVYNGDSSRWSLPGGAVESGETLEQAVVREVYEETNLSVKVKQIACVNERFFQDKDEHVVFITFIGEIIGGNISINHPEEISEIIWVNIREADQLMPYYQFNINNFIHNSVPYIFQE</sequence>
<gene>
    <name evidence="5" type="ordered locus">Clos_2044</name>
</gene>
<dbReference type="HOGENOM" id="CLU_037162_30_0_9"/>
<dbReference type="Pfam" id="PF00293">
    <property type="entry name" value="NUDIX"/>
    <property type="match status" value="1"/>
</dbReference>
<dbReference type="AlphaFoldDB" id="A8MIE8"/>
<organism evidence="5 6">
    <name type="scientific">Alkaliphilus oremlandii (strain OhILAs)</name>
    <name type="common">Clostridium oremlandii (strain OhILAs)</name>
    <dbReference type="NCBI Taxonomy" id="350688"/>
    <lineage>
        <taxon>Bacteria</taxon>
        <taxon>Bacillati</taxon>
        <taxon>Bacillota</taxon>
        <taxon>Clostridia</taxon>
        <taxon>Peptostreptococcales</taxon>
        <taxon>Natronincolaceae</taxon>
        <taxon>Alkaliphilus</taxon>
    </lineage>
</organism>
<dbReference type="KEGG" id="aoe:Clos_2044"/>
<dbReference type="SUPFAM" id="SSF55811">
    <property type="entry name" value="Nudix"/>
    <property type="match status" value="1"/>
</dbReference>
<evidence type="ECO:0000256" key="3">
    <source>
        <dbReference type="RuleBase" id="RU003476"/>
    </source>
</evidence>
<comment type="similarity">
    <text evidence="1 3">Belongs to the Nudix hydrolase family.</text>
</comment>
<dbReference type="InterPro" id="IPR020476">
    <property type="entry name" value="Nudix_hydrolase"/>
</dbReference>
<evidence type="ECO:0000256" key="1">
    <source>
        <dbReference type="ARBA" id="ARBA00005582"/>
    </source>
</evidence>
<dbReference type="InterPro" id="IPR020084">
    <property type="entry name" value="NUDIX_hydrolase_CS"/>
</dbReference>
<feature type="domain" description="Nudix hydrolase" evidence="4">
    <location>
        <begin position="4"/>
        <end position="131"/>
    </location>
</feature>
<dbReference type="RefSeq" id="WP_012159889.1">
    <property type="nucleotide sequence ID" value="NC_009922.1"/>
</dbReference>
<evidence type="ECO:0000313" key="6">
    <source>
        <dbReference type="Proteomes" id="UP000000269"/>
    </source>
</evidence>
<dbReference type="PRINTS" id="PR00502">
    <property type="entry name" value="NUDIXFAMILY"/>
</dbReference>
<dbReference type="EMBL" id="CP000853">
    <property type="protein sequence ID" value="ABW19580.1"/>
    <property type="molecule type" value="Genomic_DNA"/>
</dbReference>
<dbReference type="PROSITE" id="PS00893">
    <property type="entry name" value="NUDIX_BOX"/>
    <property type="match status" value="1"/>
</dbReference>